<dbReference type="Pfam" id="PF01825">
    <property type="entry name" value="GPS"/>
    <property type="match status" value="1"/>
</dbReference>
<dbReference type="Gene3D" id="2.60.220.50">
    <property type="match status" value="1"/>
</dbReference>
<evidence type="ECO:0000256" key="4">
    <source>
        <dbReference type="ARBA" id="ARBA00022729"/>
    </source>
</evidence>
<evidence type="ECO:0000313" key="12">
    <source>
        <dbReference type="Proteomes" id="UP000694845"/>
    </source>
</evidence>
<dbReference type="InterPro" id="IPR053066">
    <property type="entry name" value="ADGR_G7"/>
</dbReference>
<dbReference type="PANTHER" id="PTHR47767">
    <property type="entry name" value="ADHESION G PROTEIN-COUPLED RECEPTOR G7"/>
    <property type="match status" value="1"/>
</dbReference>
<dbReference type="InterPro" id="IPR017983">
    <property type="entry name" value="GPCR_2_secretin-like_CS"/>
</dbReference>
<keyword evidence="6 9" id="KW-0472">Membrane</keyword>
<dbReference type="InterPro" id="IPR046338">
    <property type="entry name" value="GAIN_dom_sf"/>
</dbReference>
<dbReference type="OMA" id="EEHSWSN"/>
<dbReference type="PRINTS" id="PR00249">
    <property type="entry name" value="GPCRSECRETIN"/>
</dbReference>
<keyword evidence="3 9" id="KW-0812">Transmembrane</keyword>
<dbReference type="PROSITE" id="PS50261">
    <property type="entry name" value="G_PROTEIN_RECEP_F2_4"/>
    <property type="match status" value="1"/>
</dbReference>
<comment type="subcellular location">
    <subcellularLocation>
        <location evidence="1">Membrane</location>
        <topology evidence="1">Multi-pass membrane protein</topology>
    </subcellularLocation>
</comment>
<evidence type="ECO:0000313" key="13">
    <source>
        <dbReference type="RefSeq" id="XP_022110684.1"/>
    </source>
</evidence>
<dbReference type="InterPro" id="IPR000539">
    <property type="entry name" value="Frizzled/Smoothened_7TM"/>
</dbReference>
<keyword evidence="4" id="KW-0732">Signal</keyword>
<organism evidence="12 13">
    <name type="scientific">Acanthaster planci</name>
    <name type="common">Crown-of-thorns starfish</name>
    <dbReference type="NCBI Taxonomy" id="133434"/>
    <lineage>
        <taxon>Eukaryota</taxon>
        <taxon>Metazoa</taxon>
        <taxon>Echinodermata</taxon>
        <taxon>Eleutherozoa</taxon>
        <taxon>Asterozoa</taxon>
        <taxon>Asteroidea</taxon>
        <taxon>Valvatacea</taxon>
        <taxon>Valvatida</taxon>
        <taxon>Acanthasteridae</taxon>
        <taxon>Acanthaster</taxon>
    </lineage>
</organism>
<dbReference type="PANTHER" id="PTHR47767:SF1">
    <property type="entry name" value="ADHESION G PROTEIN-COUPLED RECEPTOR G7"/>
    <property type="match status" value="1"/>
</dbReference>
<dbReference type="InterPro" id="IPR057244">
    <property type="entry name" value="GAIN_B"/>
</dbReference>
<dbReference type="Pfam" id="PF00002">
    <property type="entry name" value="7tm_2"/>
    <property type="match status" value="1"/>
</dbReference>
<dbReference type="AlphaFoldDB" id="A0A8B7ZZ35"/>
<evidence type="ECO:0000256" key="5">
    <source>
        <dbReference type="ARBA" id="ARBA00022989"/>
    </source>
</evidence>
<feature type="transmembrane region" description="Helical" evidence="9">
    <location>
        <begin position="161"/>
        <end position="182"/>
    </location>
</feature>
<dbReference type="SMART" id="SM00303">
    <property type="entry name" value="GPS"/>
    <property type="match status" value="1"/>
</dbReference>
<comment type="similarity">
    <text evidence="2">Belongs to the G-protein coupled receptor Fz/Smo family.</text>
</comment>
<evidence type="ECO:0000256" key="2">
    <source>
        <dbReference type="ARBA" id="ARBA00008077"/>
    </source>
</evidence>
<evidence type="ECO:0000256" key="7">
    <source>
        <dbReference type="ARBA" id="ARBA00023157"/>
    </source>
</evidence>
<evidence type="ECO:0000256" key="1">
    <source>
        <dbReference type="ARBA" id="ARBA00004141"/>
    </source>
</evidence>
<feature type="transmembrane region" description="Helical" evidence="9">
    <location>
        <begin position="277"/>
        <end position="298"/>
    </location>
</feature>
<feature type="transmembrane region" description="Helical" evidence="9">
    <location>
        <begin position="232"/>
        <end position="257"/>
    </location>
</feature>
<sequence length="399" mass="45064">MKHLPSSVTTEFYPIDSDSKSERVDAYECRSKCVYWDFTLNNGFGDWSNKGCRRQFDHEKKIVCVCDHLTSFAVLVDIYGRSSVALDVISKLICTLSTLAIVGTLITHLAFRRFRSRQPHRILINLCFALLGLYVIFLTGIEAPPCGTWCSIVAVLMHYFTLAAILWMAVEAINLYLLLVRLMTGNVTHFMKKACTAAWGFPLVIVILVLAVDHTQYSDNKHCFLKPGNAFYFGLLLPIGLILLLNFVIFVAVMRQLKRNANKMASQNRRQTTVQRLRNAVGISVLLGLTWIFGLLAIVQTSTFVFQVLFAVFNSAQGLLIFVLFCVRQAEVRQEWRRVIQPVLRRLGLRWNIFAGSQSEPNDIPLSRQSTSGTLTTRVSLGLSSLEVDSEEGEELKIK</sequence>
<dbReference type="GeneID" id="110990139"/>
<reference evidence="13" key="1">
    <citation type="submission" date="2025-08" db="UniProtKB">
        <authorList>
            <consortium name="RefSeq"/>
        </authorList>
    </citation>
    <scope>IDENTIFICATION</scope>
</reference>
<evidence type="ECO:0000256" key="8">
    <source>
        <dbReference type="ARBA" id="ARBA00023170"/>
    </source>
</evidence>
<feature type="transmembrane region" description="Helical" evidence="9">
    <location>
        <begin position="88"/>
        <end position="111"/>
    </location>
</feature>
<dbReference type="GO" id="GO:0007166">
    <property type="term" value="P:cell surface receptor signaling pathway"/>
    <property type="evidence" value="ECO:0007669"/>
    <property type="project" value="InterPro"/>
</dbReference>
<feature type="domain" description="GAIN-B" evidence="10">
    <location>
        <begin position="1"/>
        <end position="82"/>
    </location>
</feature>
<dbReference type="KEGG" id="aplc:110990139"/>
<keyword evidence="7" id="KW-1015">Disulfide bond</keyword>
<dbReference type="CDD" id="cd15040">
    <property type="entry name" value="7tmB2_Adhesion"/>
    <property type="match status" value="1"/>
</dbReference>
<dbReference type="Gene3D" id="1.20.1070.10">
    <property type="entry name" value="Rhodopsin 7-helix transmembrane proteins"/>
    <property type="match status" value="1"/>
</dbReference>
<keyword evidence="12" id="KW-1185">Reference proteome</keyword>
<dbReference type="RefSeq" id="XP_022110684.1">
    <property type="nucleotide sequence ID" value="XM_022254992.1"/>
</dbReference>
<feature type="transmembrane region" description="Helical" evidence="9">
    <location>
        <begin position="304"/>
        <end position="327"/>
    </location>
</feature>
<feature type="transmembrane region" description="Helical" evidence="9">
    <location>
        <begin position="194"/>
        <end position="212"/>
    </location>
</feature>
<dbReference type="PROSITE" id="PS00650">
    <property type="entry name" value="G_PROTEIN_RECEP_F2_2"/>
    <property type="match status" value="1"/>
</dbReference>
<proteinExistence type="inferred from homology"/>
<gene>
    <name evidence="13" type="primary">LOC110990139</name>
</gene>
<dbReference type="Proteomes" id="UP000694845">
    <property type="component" value="Unplaced"/>
</dbReference>
<keyword evidence="5 9" id="KW-1133">Transmembrane helix</keyword>
<dbReference type="SMART" id="SM01330">
    <property type="entry name" value="Frizzled"/>
    <property type="match status" value="1"/>
</dbReference>
<dbReference type="InterPro" id="IPR000203">
    <property type="entry name" value="GPS"/>
</dbReference>
<dbReference type="GO" id="GO:0004930">
    <property type="term" value="F:G protein-coupled receptor activity"/>
    <property type="evidence" value="ECO:0007669"/>
    <property type="project" value="InterPro"/>
</dbReference>
<feature type="transmembrane region" description="Helical" evidence="9">
    <location>
        <begin position="123"/>
        <end position="141"/>
    </location>
</feature>
<accession>A0A8B7ZZ35</accession>
<dbReference type="InterPro" id="IPR000832">
    <property type="entry name" value="GPCR_2_secretin-like"/>
</dbReference>
<evidence type="ECO:0000259" key="11">
    <source>
        <dbReference type="PROSITE" id="PS50261"/>
    </source>
</evidence>
<feature type="domain" description="G-protein coupled receptors family 2 profile 2" evidence="11">
    <location>
        <begin position="86"/>
        <end position="329"/>
    </location>
</feature>
<protein>
    <submittedName>
        <fullName evidence="13">Adhesion G-protein coupled receptor G2-like</fullName>
    </submittedName>
</protein>
<name>A0A8B7ZZ35_ACAPL</name>
<dbReference type="InterPro" id="IPR017981">
    <property type="entry name" value="GPCR_2-like_7TM"/>
</dbReference>
<evidence type="ECO:0000259" key="10">
    <source>
        <dbReference type="PROSITE" id="PS50221"/>
    </source>
</evidence>
<keyword evidence="8" id="KW-0675">Receptor</keyword>
<evidence type="ECO:0000256" key="3">
    <source>
        <dbReference type="ARBA" id="ARBA00022692"/>
    </source>
</evidence>
<dbReference type="PROSITE" id="PS50221">
    <property type="entry name" value="GAIN_B"/>
    <property type="match status" value="1"/>
</dbReference>
<evidence type="ECO:0000256" key="6">
    <source>
        <dbReference type="ARBA" id="ARBA00023136"/>
    </source>
</evidence>
<evidence type="ECO:0000256" key="9">
    <source>
        <dbReference type="SAM" id="Phobius"/>
    </source>
</evidence>
<dbReference type="GO" id="GO:0016020">
    <property type="term" value="C:membrane"/>
    <property type="evidence" value="ECO:0007669"/>
    <property type="project" value="UniProtKB-SubCell"/>
</dbReference>
<dbReference type="SUPFAM" id="SSF81321">
    <property type="entry name" value="Family A G protein-coupled receptor-like"/>
    <property type="match status" value="1"/>
</dbReference>
<dbReference type="OrthoDB" id="10037534at2759"/>